<reference evidence="2" key="1">
    <citation type="submission" date="2023-08" db="EMBL/GenBank/DDBJ databases">
        <title>The draft genome of Tsukamurella strandjordii strain 050030.</title>
        <authorList>
            <person name="Zhao F."/>
            <person name="Feng Y."/>
            <person name="Zong Z."/>
        </authorList>
    </citation>
    <scope>NUCLEOTIDE SEQUENCE</scope>
    <source>
        <strain evidence="2">050030</strain>
    </source>
</reference>
<dbReference type="RefSeq" id="WP_305112218.1">
    <property type="nucleotide sequence ID" value="NZ_JAUTIX010000007.1"/>
</dbReference>
<proteinExistence type="predicted"/>
<sequence>MAAVTTAGHRHLRARVLLGALLTLAGIGQLIRVVRCGVPIDGAGHMGIALAYAMLALTVLVNERWGFFAAIGFPAIGELLGDNRVYEFGASGAMQVVEILIVPTAFYLWRATARMDTQ</sequence>
<dbReference type="EMBL" id="JAUTIX010000007">
    <property type="protein sequence ID" value="MDP0399634.1"/>
    <property type="molecule type" value="Genomic_DNA"/>
</dbReference>
<organism evidence="2 3">
    <name type="scientific">Tsukamurella strandjordii</name>
    <dbReference type="NCBI Taxonomy" id="147577"/>
    <lineage>
        <taxon>Bacteria</taxon>
        <taxon>Bacillati</taxon>
        <taxon>Actinomycetota</taxon>
        <taxon>Actinomycetes</taxon>
        <taxon>Mycobacteriales</taxon>
        <taxon>Tsukamurellaceae</taxon>
        <taxon>Tsukamurella</taxon>
    </lineage>
</organism>
<evidence type="ECO:0000313" key="3">
    <source>
        <dbReference type="Proteomes" id="UP001178281"/>
    </source>
</evidence>
<dbReference type="Proteomes" id="UP001178281">
    <property type="component" value="Unassembled WGS sequence"/>
</dbReference>
<keyword evidence="1" id="KW-0472">Membrane</keyword>
<keyword evidence="3" id="KW-1185">Reference proteome</keyword>
<keyword evidence="1" id="KW-0812">Transmembrane</keyword>
<keyword evidence="1" id="KW-1133">Transmembrane helix</keyword>
<feature type="transmembrane region" description="Helical" evidence="1">
    <location>
        <begin position="43"/>
        <end position="61"/>
    </location>
</feature>
<name>A0AA90NRU0_9ACTN</name>
<feature type="transmembrane region" description="Helical" evidence="1">
    <location>
        <begin position="12"/>
        <end position="31"/>
    </location>
</feature>
<comment type="caution">
    <text evidence="2">The sequence shown here is derived from an EMBL/GenBank/DDBJ whole genome shotgun (WGS) entry which is preliminary data.</text>
</comment>
<accession>A0AA90NRU0</accession>
<evidence type="ECO:0000313" key="2">
    <source>
        <dbReference type="EMBL" id="MDP0399634.1"/>
    </source>
</evidence>
<protein>
    <submittedName>
        <fullName evidence="2">Uncharacterized protein</fullName>
    </submittedName>
</protein>
<dbReference type="AlphaFoldDB" id="A0AA90NRU0"/>
<evidence type="ECO:0000256" key="1">
    <source>
        <dbReference type="SAM" id="Phobius"/>
    </source>
</evidence>
<gene>
    <name evidence="2" type="ORF">Q7X28_17055</name>
</gene>